<dbReference type="GO" id="GO:0032991">
    <property type="term" value="C:protein-containing complex"/>
    <property type="evidence" value="ECO:0007669"/>
    <property type="project" value="UniProtKB-ARBA"/>
</dbReference>
<dbReference type="Gene3D" id="2.30.30.100">
    <property type="match status" value="1"/>
</dbReference>
<dbReference type="PANTHER" id="PTHR13110">
    <property type="entry name" value="U6 SNRNA-ASSOCIATED SM-LIKE PROTEIN LSM3"/>
    <property type="match status" value="1"/>
</dbReference>
<dbReference type="GO" id="GO:0003723">
    <property type="term" value="F:RNA binding"/>
    <property type="evidence" value="ECO:0007669"/>
    <property type="project" value="InterPro"/>
</dbReference>
<dbReference type="PROSITE" id="PS52002">
    <property type="entry name" value="SM"/>
    <property type="match status" value="1"/>
</dbReference>
<dbReference type="OrthoDB" id="29543at2759"/>
<protein>
    <recommendedName>
        <fullName evidence="1">Sm domain-containing protein</fullName>
    </recommendedName>
</protein>
<reference evidence="3" key="1">
    <citation type="submission" date="2016-02" db="EMBL/GenBank/DDBJ databases">
        <title>Comparative genomics of biotechnologically important yeasts.</title>
        <authorList>
            <consortium name="DOE Joint Genome Institute"/>
            <person name="Riley R."/>
            <person name="Haridas S."/>
            <person name="Wolfe K.H."/>
            <person name="Lopes M.R."/>
            <person name="Hittinger C.T."/>
            <person name="Goker M."/>
            <person name="Salamov A."/>
            <person name="Wisecaver J."/>
            <person name="Long T.M."/>
            <person name="Aerts A.L."/>
            <person name="Barry K."/>
            <person name="Choi C."/>
            <person name="Clum A."/>
            <person name="Coughlan A.Y."/>
            <person name="Deshpande S."/>
            <person name="Douglass A.P."/>
            <person name="Hanson S.J."/>
            <person name="Klenk H.-P."/>
            <person name="Labutti K."/>
            <person name="Lapidus A."/>
            <person name="Lindquist E."/>
            <person name="Lipzen A."/>
            <person name="Meier-Kolthoff J.P."/>
            <person name="Ohm R.A."/>
            <person name="Otillar R.P."/>
            <person name="Pangilinan J."/>
            <person name="Peng Y."/>
            <person name="Rokas A."/>
            <person name="Rosa C.A."/>
            <person name="Scheuner C."/>
            <person name="Sibirny A.A."/>
            <person name="Slot J.C."/>
            <person name="Stielow J.B."/>
            <person name="Sun H."/>
            <person name="Kurtzman C.P."/>
            <person name="Blackwell M."/>
            <person name="Jeffries T.W."/>
            <person name="Grigoriev I.V."/>
        </authorList>
    </citation>
    <scope>NUCLEOTIDE SEQUENCE [LARGE SCALE GENOMIC DNA]</scope>
    <source>
        <strain evidence="3">NRRL Y-17796</strain>
    </source>
</reference>
<dbReference type="SMART" id="SM00651">
    <property type="entry name" value="Sm"/>
    <property type="match status" value="1"/>
</dbReference>
<dbReference type="InterPro" id="IPR010920">
    <property type="entry name" value="LSM_dom_sf"/>
</dbReference>
<gene>
    <name evidence="2" type="ORF">CANCADRAFT_32469</name>
</gene>
<evidence type="ECO:0000313" key="2">
    <source>
        <dbReference type="EMBL" id="ODV89115.1"/>
    </source>
</evidence>
<evidence type="ECO:0000259" key="1">
    <source>
        <dbReference type="PROSITE" id="PS52002"/>
    </source>
</evidence>
<dbReference type="InterPro" id="IPR047575">
    <property type="entry name" value="Sm"/>
</dbReference>
<dbReference type="Pfam" id="PF01423">
    <property type="entry name" value="LSM"/>
    <property type="match status" value="1"/>
</dbReference>
<name>A0A1E4TBH8_9ASCO</name>
<dbReference type="InterPro" id="IPR040002">
    <property type="entry name" value="Sm-like_LSM3"/>
</dbReference>
<evidence type="ECO:0000313" key="3">
    <source>
        <dbReference type="Proteomes" id="UP000095023"/>
    </source>
</evidence>
<proteinExistence type="predicted"/>
<accession>A0A1E4TBH8</accession>
<feature type="non-terminal residue" evidence="2">
    <location>
        <position position="1"/>
    </location>
</feature>
<dbReference type="AlphaFoldDB" id="A0A1E4TBH8"/>
<dbReference type="InterPro" id="IPR001163">
    <property type="entry name" value="Sm_dom_euk/arc"/>
</dbReference>
<dbReference type="SUPFAM" id="SSF50182">
    <property type="entry name" value="Sm-like ribonucleoproteins"/>
    <property type="match status" value="1"/>
</dbReference>
<keyword evidence="3" id="KW-1185">Reference proteome</keyword>
<organism evidence="2 3">
    <name type="scientific">Tortispora caseinolytica NRRL Y-17796</name>
    <dbReference type="NCBI Taxonomy" id="767744"/>
    <lineage>
        <taxon>Eukaryota</taxon>
        <taxon>Fungi</taxon>
        <taxon>Dikarya</taxon>
        <taxon>Ascomycota</taxon>
        <taxon>Saccharomycotina</taxon>
        <taxon>Trigonopsidomycetes</taxon>
        <taxon>Trigonopsidales</taxon>
        <taxon>Trigonopsidaceae</taxon>
        <taxon>Tortispora</taxon>
    </lineage>
</organism>
<sequence length="69" mass="7829">MSLDEMVFIKMRGDRELKGRLHAFDSHCNIILGQVQEMIYSDPDIPPTVKISPMLYVRGDAIVLVSPIK</sequence>
<dbReference type="EMBL" id="KV453843">
    <property type="protein sequence ID" value="ODV89115.1"/>
    <property type="molecule type" value="Genomic_DNA"/>
</dbReference>
<feature type="domain" description="Sm" evidence="1">
    <location>
        <begin position="1"/>
        <end position="69"/>
    </location>
</feature>
<dbReference type="Proteomes" id="UP000095023">
    <property type="component" value="Unassembled WGS sequence"/>
</dbReference>